<protein>
    <submittedName>
        <fullName evidence="2">Uncharacterized protein</fullName>
    </submittedName>
</protein>
<accession>A0A5C3KTG6</accession>
<dbReference type="EMBL" id="ML210213">
    <property type="protein sequence ID" value="TFK23724.1"/>
    <property type="molecule type" value="Genomic_DNA"/>
</dbReference>
<dbReference type="OrthoDB" id="8964048at2759"/>
<keyword evidence="3" id="KW-1185">Reference proteome</keyword>
<name>A0A5C3KTG6_COPMA</name>
<feature type="compositionally biased region" description="Basic and acidic residues" evidence="1">
    <location>
        <begin position="314"/>
        <end position="324"/>
    </location>
</feature>
<feature type="compositionally biased region" description="Basic and acidic residues" evidence="1">
    <location>
        <begin position="287"/>
        <end position="300"/>
    </location>
</feature>
<feature type="compositionally biased region" description="Basic residues" evidence="1">
    <location>
        <begin position="227"/>
        <end position="244"/>
    </location>
</feature>
<feature type="compositionally biased region" description="Basic and acidic residues" evidence="1">
    <location>
        <begin position="9"/>
        <end position="76"/>
    </location>
</feature>
<feature type="compositionally biased region" description="Basic and acidic residues" evidence="1">
    <location>
        <begin position="113"/>
        <end position="129"/>
    </location>
</feature>
<feature type="compositionally biased region" description="Basic and acidic residues" evidence="1">
    <location>
        <begin position="158"/>
        <end position="197"/>
    </location>
</feature>
<evidence type="ECO:0000313" key="3">
    <source>
        <dbReference type="Proteomes" id="UP000307440"/>
    </source>
</evidence>
<feature type="compositionally biased region" description="Low complexity" evidence="1">
    <location>
        <begin position="201"/>
        <end position="219"/>
    </location>
</feature>
<organism evidence="2 3">
    <name type="scientific">Coprinopsis marcescibilis</name>
    <name type="common">Agaric fungus</name>
    <name type="synonym">Psathyrella marcescibilis</name>
    <dbReference type="NCBI Taxonomy" id="230819"/>
    <lineage>
        <taxon>Eukaryota</taxon>
        <taxon>Fungi</taxon>
        <taxon>Dikarya</taxon>
        <taxon>Basidiomycota</taxon>
        <taxon>Agaricomycotina</taxon>
        <taxon>Agaricomycetes</taxon>
        <taxon>Agaricomycetidae</taxon>
        <taxon>Agaricales</taxon>
        <taxon>Agaricineae</taxon>
        <taxon>Psathyrellaceae</taxon>
        <taxon>Coprinopsis</taxon>
    </lineage>
</organism>
<feature type="region of interest" description="Disordered" evidence="1">
    <location>
        <begin position="1"/>
        <end position="336"/>
    </location>
</feature>
<evidence type="ECO:0000256" key="1">
    <source>
        <dbReference type="SAM" id="MobiDB-lite"/>
    </source>
</evidence>
<feature type="compositionally biased region" description="Basic and acidic residues" evidence="1">
    <location>
        <begin position="96"/>
        <end position="106"/>
    </location>
</feature>
<reference evidence="2 3" key="1">
    <citation type="journal article" date="2019" name="Nat. Ecol. Evol.">
        <title>Megaphylogeny resolves global patterns of mushroom evolution.</title>
        <authorList>
            <person name="Varga T."/>
            <person name="Krizsan K."/>
            <person name="Foldi C."/>
            <person name="Dima B."/>
            <person name="Sanchez-Garcia M."/>
            <person name="Sanchez-Ramirez S."/>
            <person name="Szollosi G.J."/>
            <person name="Szarkandi J.G."/>
            <person name="Papp V."/>
            <person name="Albert L."/>
            <person name="Andreopoulos W."/>
            <person name="Angelini C."/>
            <person name="Antonin V."/>
            <person name="Barry K.W."/>
            <person name="Bougher N.L."/>
            <person name="Buchanan P."/>
            <person name="Buyck B."/>
            <person name="Bense V."/>
            <person name="Catcheside P."/>
            <person name="Chovatia M."/>
            <person name="Cooper J."/>
            <person name="Damon W."/>
            <person name="Desjardin D."/>
            <person name="Finy P."/>
            <person name="Geml J."/>
            <person name="Haridas S."/>
            <person name="Hughes K."/>
            <person name="Justo A."/>
            <person name="Karasinski D."/>
            <person name="Kautmanova I."/>
            <person name="Kiss B."/>
            <person name="Kocsube S."/>
            <person name="Kotiranta H."/>
            <person name="LaButti K.M."/>
            <person name="Lechner B.E."/>
            <person name="Liimatainen K."/>
            <person name="Lipzen A."/>
            <person name="Lukacs Z."/>
            <person name="Mihaltcheva S."/>
            <person name="Morgado L.N."/>
            <person name="Niskanen T."/>
            <person name="Noordeloos M.E."/>
            <person name="Ohm R.A."/>
            <person name="Ortiz-Santana B."/>
            <person name="Ovrebo C."/>
            <person name="Racz N."/>
            <person name="Riley R."/>
            <person name="Savchenko A."/>
            <person name="Shiryaev A."/>
            <person name="Soop K."/>
            <person name="Spirin V."/>
            <person name="Szebenyi C."/>
            <person name="Tomsovsky M."/>
            <person name="Tulloss R.E."/>
            <person name="Uehling J."/>
            <person name="Grigoriev I.V."/>
            <person name="Vagvolgyi C."/>
            <person name="Papp T."/>
            <person name="Martin F.M."/>
            <person name="Miettinen O."/>
            <person name="Hibbett D.S."/>
            <person name="Nagy L.G."/>
        </authorList>
    </citation>
    <scope>NUCLEOTIDE SEQUENCE [LARGE SCALE GENOMIC DNA]</scope>
    <source>
        <strain evidence="2 3">CBS 121175</strain>
    </source>
</reference>
<feature type="compositionally biased region" description="Basic and acidic residues" evidence="1">
    <location>
        <begin position="245"/>
        <end position="263"/>
    </location>
</feature>
<dbReference type="AlphaFoldDB" id="A0A5C3KTG6"/>
<proteinExistence type="predicted"/>
<evidence type="ECO:0000313" key="2">
    <source>
        <dbReference type="EMBL" id="TFK23724.1"/>
    </source>
</evidence>
<gene>
    <name evidence="2" type="ORF">FA15DRAFT_757020</name>
</gene>
<sequence length="336" mass="39874">MTGTLNNPGHEKHGKERRERWEDGERERDNRSDSTRDSAPKSRWDDRRPRTDYTREPDFRRESLHFPKDSRNTDHHHLIRGKGSASDDLNSGTHYRNSDSSKEPERTNGYSSRHRDRDGHKGHEDDNRRLDRHSRHAGSKADSPERSRQRSRHHNHRGEHEDADDHAHRKERGTYRDGVDRVDKDKPTGEHSPERGRTSTRRSPSSPSRTTSSSSSRASSSRERQHSSIKRRPRHRSRSHSPRSRSRDRSSKKDKHRSTSKDGRKSKKRDRSDSRDRDRKRRRKRESKRDRESDREERRSVLTGKKIKLKVKKDRGDHERDANRQDLLQFLNSTFE</sequence>
<dbReference type="STRING" id="230819.A0A5C3KTG6"/>
<dbReference type="Proteomes" id="UP000307440">
    <property type="component" value="Unassembled WGS sequence"/>
</dbReference>